<evidence type="ECO:0000313" key="3">
    <source>
        <dbReference type="Proteomes" id="UP000008383"/>
    </source>
</evidence>
<dbReference type="KEGG" id="tve:TRV_03688"/>
<feature type="region of interest" description="Disordered" evidence="1">
    <location>
        <begin position="26"/>
        <end position="52"/>
    </location>
</feature>
<dbReference type="GeneID" id="9579092"/>
<organism evidence="2 3">
    <name type="scientific">Trichophyton verrucosum (strain HKI 0517)</name>
    <dbReference type="NCBI Taxonomy" id="663202"/>
    <lineage>
        <taxon>Eukaryota</taxon>
        <taxon>Fungi</taxon>
        <taxon>Dikarya</taxon>
        <taxon>Ascomycota</taxon>
        <taxon>Pezizomycotina</taxon>
        <taxon>Eurotiomycetes</taxon>
        <taxon>Eurotiomycetidae</taxon>
        <taxon>Onygenales</taxon>
        <taxon>Arthrodermataceae</taxon>
        <taxon>Trichophyton</taxon>
    </lineage>
</organism>
<evidence type="ECO:0000256" key="1">
    <source>
        <dbReference type="SAM" id="MobiDB-lite"/>
    </source>
</evidence>
<evidence type="ECO:0000313" key="2">
    <source>
        <dbReference type="EMBL" id="EFE41589.1"/>
    </source>
</evidence>
<comment type="caution">
    <text evidence="2">The sequence shown here is derived from an EMBL/GenBank/DDBJ whole genome shotgun (WGS) entry which is preliminary data.</text>
</comment>
<accession>D4D997</accession>
<dbReference type="RefSeq" id="XP_003022207.1">
    <property type="nucleotide sequence ID" value="XM_003022161.1"/>
</dbReference>
<dbReference type="Proteomes" id="UP000008383">
    <property type="component" value="Unassembled WGS sequence"/>
</dbReference>
<keyword evidence="3" id="KW-1185">Reference proteome</keyword>
<sequence>MFMLMLMFYAGCNSLKLKERRGWAGGGIAKQSDRQGDQGMAEDEVEDEVGSRDKMLSSCSCYLLTTLLLLTGLSLVELCL</sequence>
<proteinExistence type="predicted"/>
<protein>
    <submittedName>
        <fullName evidence="2">Uncharacterized protein</fullName>
    </submittedName>
</protein>
<name>D4D997_TRIVH</name>
<dbReference type="HOGENOM" id="CLU_2591510_0_0_1"/>
<reference evidence="3" key="1">
    <citation type="journal article" date="2011" name="Genome Biol.">
        <title>Comparative and functional genomics provide insights into the pathogenicity of dermatophytic fungi.</title>
        <authorList>
            <person name="Burmester A."/>
            <person name="Shelest E."/>
            <person name="Gloeckner G."/>
            <person name="Heddergott C."/>
            <person name="Schindler S."/>
            <person name="Staib P."/>
            <person name="Heidel A."/>
            <person name="Felder M."/>
            <person name="Petzold A."/>
            <person name="Szafranski K."/>
            <person name="Feuermann M."/>
            <person name="Pedruzzi I."/>
            <person name="Priebe S."/>
            <person name="Groth M."/>
            <person name="Winkler R."/>
            <person name="Li W."/>
            <person name="Kniemeyer O."/>
            <person name="Schroeckh V."/>
            <person name="Hertweck C."/>
            <person name="Hube B."/>
            <person name="White T.C."/>
            <person name="Platzer M."/>
            <person name="Guthke R."/>
            <person name="Heitman J."/>
            <person name="Woestemeyer J."/>
            <person name="Zipfel P.F."/>
            <person name="Monod M."/>
            <person name="Brakhage A.A."/>
        </authorList>
    </citation>
    <scope>NUCLEOTIDE SEQUENCE [LARGE SCALE GENOMIC DNA]</scope>
    <source>
        <strain evidence="3">HKI 0517</strain>
    </source>
</reference>
<dbReference type="AlphaFoldDB" id="D4D997"/>
<dbReference type="EMBL" id="ACYE01000188">
    <property type="protein sequence ID" value="EFE41589.1"/>
    <property type="molecule type" value="Genomic_DNA"/>
</dbReference>
<gene>
    <name evidence="2" type="ORF">TRV_03688</name>
</gene>